<organism evidence="1 2">
    <name type="scientific">Harenicola maris</name>
    <dbReference type="NCBI Taxonomy" id="2841044"/>
    <lineage>
        <taxon>Bacteria</taxon>
        <taxon>Pseudomonadati</taxon>
        <taxon>Pseudomonadota</taxon>
        <taxon>Alphaproteobacteria</taxon>
        <taxon>Rhodobacterales</taxon>
        <taxon>Paracoccaceae</taxon>
        <taxon>Harenicola</taxon>
    </lineage>
</organism>
<reference evidence="1 2" key="1">
    <citation type="journal article" date="2021" name="Arch. Microbiol.">
        <title>Harenicola maris gen. nov., sp. nov. isolated from the Sea of Japan shallow sediments.</title>
        <authorList>
            <person name="Romanenko L.A."/>
            <person name="Kurilenko V.V."/>
            <person name="Chernysheva N.Y."/>
            <person name="Tekutyeva L.A."/>
            <person name="Velansky P.V."/>
            <person name="Svetashev V.I."/>
            <person name="Isaeva M.P."/>
        </authorList>
    </citation>
    <scope>NUCLEOTIDE SEQUENCE [LARGE SCALE GENOMIC DNA]</scope>
    <source>
        <strain evidence="1 2">KMM 3653</strain>
    </source>
</reference>
<dbReference type="Proteomes" id="UP001315686">
    <property type="component" value="Unassembled WGS sequence"/>
</dbReference>
<dbReference type="RefSeq" id="WP_327794368.1">
    <property type="nucleotide sequence ID" value="NZ_JADQAZ010000002.1"/>
</dbReference>
<dbReference type="AlphaFoldDB" id="A0AAP2G4P4"/>
<protein>
    <submittedName>
        <fullName evidence="1">Uncharacterized protein</fullName>
    </submittedName>
</protein>
<keyword evidence="2" id="KW-1185">Reference proteome</keyword>
<name>A0AAP2G4P4_9RHOB</name>
<evidence type="ECO:0000313" key="1">
    <source>
        <dbReference type="EMBL" id="MBT0958153.1"/>
    </source>
</evidence>
<accession>A0AAP2G4P4</accession>
<comment type="caution">
    <text evidence="1">The sequence shown here is derived from an EMBL/GenBank/DDBJ whole genome shotgun (WGS) entry which is preliminary data.</text>
</comment>
<proteinExistence type="predicted"/>
<evidence type="ECO:0000313" key="2">
    <source>
        <dbReference type="Proteomes" id="UP001315686"/>
    </source>
</evidence>
<dbReference type="EMBL" id="JADQAZ010000002">
    <property type="protein sequence ID" value="MBT0958153.1"/>
    <property type="molecule type" value="Genomic_DNA"/>
</dbReference>
<gene>
    <name evidence="1" type="ORF">IV417_12210</name>
</gene>
<sequence>MFARYKTPPAFAQINALAQKLKQLAALKQVFLSYSHNDGLYRLTCLAQGAGNTAQAKPVFAYRGYSAAEITDRLTREIDLLTLETREAQVRKAPKGLFPKQTTERRDEALINELVRQVNL</sequence>